<dbReference type="GO" id="GO:0016020">
    <property type="term" value="C:membrane"/>
    <property type="evidence" value="ECO:0007669"/>
    <property type="project" value="UniProtKB-SubCell"/>
</dbReference>
<proteinExistence type="predicted"/>
<evidence type="ECO:0000256" key="4">
    <source>
        <dbReference type="ARBA" id="ARBA00023136"/>
    </source>
</evidence>
<dbReference type="Pfam" id="PF13675">
    <property type="entry name" value="PilJ"/>
    <property type="match status" value="2"/>
</dbReference>
<reference evidence="7 8" key="1">
    <citation type="submission" date="2017-03" db="EMBL/GenBank/DDBJ databases">
        <authorList>
            <person name="Afonso C.L."/>
            <person name="Miller P.J."/>
            <person name="Scott M.A."/>
            <person name="Spackman E."/>
            <person name="Goraichik I."/>
            <person name="Dimitrov K.M."/>
            <person name="Suarez D.L."/>
            <person name="Swayne D.E."/>
        </authorList>
    </citation>
    <scope>NUCLEOTIDE SEQUENCE [LARGE SCALE GENOMIC DNA]</scope>
    <source>
        <strain evidence="7 8">CECT 7751</strain>
    </source>
</reference>
<feature type="chain" id="PRO_5012168565" description="NarX-like N-terminal domain-containing protein" evidence="5">
    <location>
        <begin position="34"/>
        <end position="298"/>
    </location>
</feature>
<accession>A0A1X6YQ72</accession>
<dbReference type="Proteomes" id="UP000193963">
    <property type="component" value="Unassembled WGS sequence"/>
</dbReference>
<protein>
    <recommendedName>
        <fullName evidence="6">NarX-like N-terminal domain-containing protein</fullName>
    </recommendedName>
</protein>
<keyword evidence="4" id="KW-0472">Membrane</keyword>
<dbReference type="RefSeq" id="WP_159457048.1">
    <property type="nucleotide sequence ID" value="NZ_FWFN01000002.1"/>
</dbReference>
<evidence type="ECO:0000256" key="5">
    <source>
        <dbReference type="SAM" id="SignalP"/>
    </source>
</evidence>
<feature type="signal peptide" evidence="5">
    <location>
        <begin position="1"/>
        <end position="33"/>
    </location>
</feature>
<keyword evidence="3" id="KW-1133">Transmembrane helix</keyword>
<feature type="domain" description="NarX-like N-terminal" evidence="6">
    <location>
        <begin position="175"/>
        <end position="265"/>
    </location>
</feature>
<evidence type="ECO:0000313" key="7">
    <source>
        <dbReference type="EMBL" id="SLN28118.1"/>
    </source>
</evidence>
<organism evidence="7 8">
    <name type="scientific">Pseudooceanicola marinus</name>
    <dbReference type="NCBI Taxonomy" id="396013"/>
    <lineage>
        <taxon>Bacteria</taxon>
        <taxon>Pseudomonadati</taxon>
        <taxon>Pseudomonadota</taxon>
        <taxon>Alphaproteobacteria</taxon>
        <taxon>Rhodobacterales</taxon>
        <taxon>Paracoccaceae</taxon>
        <taxon>Pseudooceanicola</taxon>
    </lineage>
</organism>
<dbReference type="EMBL" id="FWFN01000002">
    <property type="protein sequence ID" value="SLN28118.1"/>
    <property type="molecule type" value="Genomic_DNA"/>
</dbReference>
<evidence type="ECO:0000256" key="1">
    <source>
        <dbReference type="ARBA" id="ARBA00004141"/>
    </source>
</evidence>
<evidence type="ECO:0000256" key="2">
    <source>
        <dbReference type="ARBA" id="ARBA00022692"/>
    </source>
</evidence>
<keyword evidence="8" id="KW-1185">Reference proteome</keyword>
<feature type="domain" description="NarX-like N-terminal" evidence="6">
    <location>
        <begin position="39"/>
        <end position="128"/>
    </location>
</feature>
<evidence type="ECO:0000256" key="3">
    <source>
        <dbReference type="ARBA" id="ARBA00022989"/>
    </source>
</evidence>
<comment type="subcellular location">
    <subcellularLocation>
        <location evidence="1">Membrane</location>
        <topology evidence="1">Multi-pass membrane protein</topology>
    </subcellularLocation>
</comment>
<dbReference type="AlphaFoldDB" id="A0A1X6YQ72"/>
<dbReference type="InterPro" id="IPR029095">
    <property type="entry name" value="NarX-like_N"/>
</dbReference>
<keyword evidence="5" id="KW-0732">Signal</keyword>
<sequence>MPTLPFRRLCAVLSVLCLALGGVVLPPAPPAQAETLIGAEAAKRKINLAGRQRMLSQRMAMLACMADSDVQTENALARAEAAHDLFDRTLRGLRFGDEELGLPVETRPEVLESLALVDELWGGYGQAVSLYVERGRSATLRAIHARNPAVLAKMNASVGVMERLYGEGLIAPELATALNIAGRQRMLIMKALKEACMVGRGIAPEEDRKALLSTVALFSSSLYKLRAGNAWEGIIPPPTFEVDMQLELVQAIWDWMDPILREIAEGGPVETEQLSRLLYHGEVALREMNQAVTLYESG</sequence>
<keyword evidence="2" id="KW-0812">Transmembrane</keyword>
<dbReference type="OrthoDB" id="952521at2"/>
<name>A0A1X6YQ72_9RHOB</name>
<evidence type="ECO:0000259" key="6">
    <source>
        <dbReference type="Pfam" id="PF13675"/>
    </source>
</evidence>
<gene>
    <name evidence="7" type="ORF">PSM7751_01107</name>
</gene>
<evidence type="ECO:0000313" key="8">
    <source>
        <dbReference type="Proteomes" id="UP000193963"/>
    </source>
</evidence>